<protein>
    <submittedName>
        <fullName evidence="10">Nitrate ABC transporter permease</fullName>
    </submittedName>
</protein>
<keyword evidence="2 7" id="KW-0813">Transport</keyword>
<feature type="transmembrane region" description="Helical" evidence="7">
    <location>
        <begin position="100"/>
        <end position="118"/>
    </location>
</feature>
<evidence type="ECO:0000256" key="7">
    <source>
        <dbReference type="RuleBase" id="RU363032"/>
    </source>
</evidence>
<dbReference type="GO" id="GO:0005886">
    <property type="term" value="C:plasma membrane"/>
    <property type="evidence" value="ECO:0007669"/>
    <property type="project" value="UniProtKB-SubCell"/>
</dbReference>
<dbReference type="AlphaFoldDB" id="A0A1V9A6L7"/>
<feature type="transmembrane region" description="Helical" evidence="7">
    <location>
        <begin position="158"/>
        <end position="177"/>
    </location>
</feature>
<dbReference type="PROSITE" id="PS50928">
    <property type="entry name" value="ABC_TM1"/>
    <property type="match status" value="1"/>
</dbReference>
<sequence length="296" mass="31591">MSEDRSAHDNRPGAGAPQDTGGGMSRTVGVFKNLLLKWALAVGLVVVWELATLAAESPFFPRPTEIVGAAVDTWFSGPAAQLFLADTVFDDVVPSLGRVLGSWSIAAVIGVALGTALGRSQVALDYVGPLLAFMRAVPPPALIPVFMVLFGIDNTMKVVVIVFGAIWPIILNTVDGVRSVGPLQQETARSFRTPRHYWITMVVLPAAMPKIFAGLRLSLSLALILMVIAEMVGTTNGIGYELIYAQQSFEFTTMWAWIVLLGVLGYGLNALLLAVERRVLAWQPANGTANANTTGA</sequence>
<evidence type="ECO:0000256" key="2">
    <source>
        <dbReference type="ARBA" id="ARBA00022448"/>
    </source>
</evidence>
<accession>A0A1V9A6L7</accession>
<dbReference type="PANTHER" id="PTHR30151">
    <property type="entry name" value="ALKANE SULFONATE ABC TRANSPORTER-RELATED, MEMBRANE SUBUNIT"/>
    <property type="match status" value="1"/>
</dbReference>
<feature type="transmembrane region" description="Helical" evidence="7">
    <location>
        <begin position="197"/>
        <end position="215"/>
    </location>
</feature>
<keyword evidence="6 7" id="KW-0472">Membrane</keyword>
<feature type="compositionally biased region" description="Basic and acidic residues" evidence="8">
    <location>
        <begin position="1"/>
        <end position="11"/>
    </location>
</feature>
<comment type="caution">
    <text evidence="10">The sequence shown here is derived from an EMBL/GenBank/DDBJ whole genome shotgun (WGS) entry which is preliminary data.</text>
</comment>
<evidence type="ECO:0000313" key="10">
    <source>
        <dbReference type="EMBL" id="OQO92731.1"/>
    </source>
</evidence>
<feature type="transmembrane region" description="Helical" evidence="7">
    <location>
        <begin position="255"/>
        <end position="275"/>
    </location>
</feature>
<dbReference type="InterPro" id="IPR035906">
    <property type="entry name" value="MetI-like_sf"/>
</dbReference>
<evidence type="ECO:0000256" key="5">
    <source>
        <dbReference type="ARBA" id="ARBA00022989"/>
    </source>
</evidence>
<dbReference type="STRING" id="1962155.B1813_11295"/>
<dbReference type="PANTHER" id="PTHR30151:SF0">
    <property type="entry name" value="ABC TRANSPORTER PERMEASE PROTEIN MJ0413-RELATED"/>
    <property type="match status" value="1"/>
</dbReference>
<evidence type="ECO:0000256" key="6">
    <source>
        <dbReference type="ARBA" id="ARBA00023136"/>
    </source>
</evidence>
<feature type="transmembrane region" description="Helical" evidence="7">
    <location>
        <begin position="221"/>
        <end position="243"/>
    </location>
</feature>
<feature type="transmembrane region" description="Helical" evidence="7">
    <location>
        <begin position="130"/>
        <end position="152"/>
    </location>
</feature>
<dbReference type="Pfam" id="PF00528">
    <property type="entry name" value="BPD_transp_1"/>
    <property type="match status" value="1"/>
</dbReference>
<reference evidence="10 11" key="1">
    <citation type="submission" date="2017-02" db="EMBL/GenBank/DDBJ databases">
        <title>Draft genome of Saccharomonospora sp. 154.</title>
        <authorList>
            <person name="Alonso-Carmona G.S."/>
            <person name="De La Haba R."/>
            <person name="Vera-Gargallo B."/>
            <person name="Sandoval-Trujillo A.H."/>
            <person name="Ramirez-Duran N."/>
            <person name="Ventosa A."/>
        </authorList>
    </citation>
    <scope>NUCLEOTIDE SEQUENCE [LARGE SCALE GENOMIC DNA]</scope>
    <source>
        <strain evidence="10 11">LRS4.154</strain>
    </source>
</reference>
<dbReference type="SUPFAM" id="SSF161098">
    <property type="entry name" value="MetI-like"/>
    <property type="match status" value="1"/>
</dbReference>
<feature type="region of interest" description="Disordered" evidence="8">
    <location>
        <begin position="1"/>
        <end position="22"/>
    </location>
</feature>
<dbReference type="EMBL" id="MWIH01000005">
    <property type="protein sequence ID" value="OQO92731.1"/>
    <property type="molecule type" value="Genomic_DNA"/>
</dbReference>
<comment type="similarity">
    <text evidence="7">Belongs to the binding-protein-dependent transport system permease family.</text>
</comment>
<feature type="domain" description="ABC transmembrane type-1" evidence="9">
    <location>
        <begin position="92"/>
        <end position="272"/>
    </location>
</feature>
<name>A0A1V9A6L7_SACPI</name>
<proteinExistence type="inferred from homology"/>
<dbReference type="Gene3D" id="1.10.3720.10">
    <property type="entry name" value="MetI-like"/>
    <property type="match status" value="1"/>
</dbReference>
<dbReference type="Proteomes" id="UP000192591">
    <property type="component" value="Unassembled WGS sequence"/>
</dbReference>
<feature type="transmembrane region" description="Helical" evidence="7">
    <location>
        <begin position="34"/>
        <end position="55"/>
    </location>
</feature>
<dbReference type="GO" id="GO:0055085">
    <property type="term" value="P:transmembrane transport"/>
    <property type="evidence" value="ECO:0007669"/>
    <property type="project" value="InterPro"/>
</dbReference>
<evidence type="ECO:0000256" key="8">
    <source>
        <dbReference type="SAM" id="MobiDB-lite"/>
    </source>
</evidence>
<evidence type="ECO:0000256" key="3">
    <source>
        <dbReference type="ARBA" id="ARBA00022475"/>
    </source>
</evidence>
<evidence type="ECO:0000256" key="4">
    <source>
        <dbReference type="ARBA" id="ARBA00022692"/>
    </source>
</evidence>
<keyword evidence="5 7" id="KW-1133">Transmembrane helix</keyword>
<keyword evidence="11" id="KW-1185">Reference proteome</keyword>
<evidence type="ECO:0000313" key="11">
    <source>
        <dbReference type="Proteomes" id="UP000192591"/>
    </source>
</evidence>
<organism evidence="10 11">
    <name type="scientific">Saccharomonospora piscinae</name>
    <dbReference type="NCBI Taxonomy" id="687388"/>
    <lineage>
        <taxon>Bacteria</taxon>
        <taxon>Bacillati</taxon>
        <taxon>Actinomycetota</taxon>
        <taxon>Actinomycetes</taxon>
        <taxon>Pseudonocardiales</taxon>
        <taxon>Pseudonocardiaceae</taxon>
        <taxon>Saccharomonospora</taxon>
    </lineage>
</organism>
<evidence type="ECO:0000259" key="9">
    <source>
        <dbReference type="PROSITE" id="PS50928"/>
    </source>
</evidence>
<evidence type="ECO:0000256" key="1">
    <source>
        <dbReference type="ARBA" id="ARBA00004651"/>
    </source>
</evidence>
<dbReference type="InterPro" id="IPR000515">
    <property type="entry name" value="MetI-like"/>
</dbReference>
<keyword evidence="3" id="KW-1003">Cell membrane</keyword>
<gene>
    <name evidence="10" type="ORF">B1813_11295</name>
</gene>
<comment type="subcellular location">
    <subcellularLocation>
        <location evidence="1 7">Cell membrane</location>
        <topology evidence="1 7">Multi-pass membrane protein</topology>
    </subcellularLocation>
</comment>
<dbReference type="CDD" id="cd06261">
    <property type="entry name" value="TM_PBP2"/>
    <property type="match status" value="1"/>
</dbReference>
<keyword evidence="4 7" id="KW-0812">Transmembrane</keyword>